<dbReference type="Proteomes" id="UP000295280">
    <property type="component" value="Unassembled WGS sequence"/>
</dbReference>
<comment type="caution">
    <text evidence="2">The sequence shown here is derived from an EMBL/GenBank/DDBJ whole genome shotgun (WGS) entry which is preliminary data.</text>
</comment>
<dbReference type="OrthoDB" id="2417476at2"/>
<evidence type="ECO:0008006" key="4">
    <source>
        <dbReference type="Google" id="ProtNLM"/>
    </source>
</evidence>
<name>A0A9Q8FJM9_9STAP</name>
<sequence length="243" mass="27940">MKAVKEIAEMCNVSKQAVFNQIKAHDIKIAKVKNVAYVVHDEAIETLLNHFNKNHQAEDKALDEVKTETTKKDNAIKQHEQVDKEVVNLISNDKASSSNKELDQLKAEIKLLSSQLDSERQLTSILMKQSEIDNKQIDTKDAQIKQLNNTLDEQQRLLHNQQSLALQSSNRIKELETELKEVRLKLDQSEINKAGELEEVKTVIDDKEVITNPVKENNNISAFWIAYTLFKSSFKSSFKRRRK</sequence>
<gene>
    <name evidence="2" type="ORF">ERX40_11040</name>
</gene>
<evidence type="ECO:0000313" key="3">
    <source>
        <dbReference type="Proteomes" id="UP000295280"/>
    </source>
</evidence>
<keyword evidence="3" id="KW-1185">Reference proteome</keyword>
<feature type="coiled-coil region" evidence="1">
    <location>
        <begin position="95"/>
        <end position="192"/>
    </location>
</feature>
<dbReference type="EMBL" id="SCWD01000011">
    <property type="protein sequence ID" value="TDL94264.1"/>
    <property type="molecule type" value="Genomic_DNA"/>
</dbReference>
<reference evidence="2 3" key="1">
    <citation type="submission" date="2019-01" db="EMBL/GenBank/DDBJ databases">
        <title>Draft genome sequences of the type strains of six Macrococcus species.</title>
        <authorList>
            <person name="Mazhar S."/>
            <person name="Altermann E."/>
            <person name="Hill C."/>
            <person name="Mcauliffe O."/>
        </authorList>
    </citation>
    <scope>NUCLEOTIDE SEQUENCE [LARGE SCALE GENOMIC DNA]</scope>
    <source>
        <strain evidence="2 3">ATCC 51828</strain>
    </source>
</reference>
<accession>A0A9Q8FJM9</accession>
<evidence type="ECO:0000256" key="1">
    <source>
        <dbReference type="SAM" id="Coils"/>
    </source>
</evidence>
<protein>
    <recommendedName>
        <fullName evidence="4">DUF536 domain-containing protein</fullName>
    </recommendedName>
</protein>
<proteinExistence type="predicted"/>
<organism evidence="2 3">
    <name type="scientific">Macrococcus carouselicus</name>
    <dbReference type="NCBI Taxonomy" id="69969"/>
    <lineage>
        <taxon>Bacteria</taxon>
        <taxon>Bacillati</taxon>
        <taxon>Bacillota</taxon>
        <taxon>Bacilli</taxon>
        <taxon>Bacillales</taxon>
        <taxon>Staphylococcaceae</taxon>
        <taxon>Macrococcus</taxon>
    </lineage>
</organism>
<dbReference type="AlphaFoldDB" id="A0A9Q8FJM9"/>
<keyword evidence="1" id="KW-0175">Coiled coil</keyword>
<dbReference type="RefSeq" id="WP_133418544.1">
    <property type="nucleotide sequence ID" value="NZ_SCWD01000011.1"/>
</dbReference>
<evidence type="ECO:0000313" key="2">
    <source>
        <dbReference type="EMBL" id="TDL94264.1"/>
    </source>
</evidence>